<feature type="domain" description="RING-type" evidence="5">
    <location>
        <begin position="67"/>
        <end position="108"/>
    </location>
</feature>
<dbReference type="SMART" id="SM00184">
    <property type="entry name" value="RING"/>
    <property type="match status" value="1"/>
</dbReference>
<keyword evidence="2" id="KW-0863">Zinc-finger</keyword>
<dbReference type="PANTHER" id="PTHR45969:SF69">
    <property type="entry name" value="FINGER DOMAIN PROTEIN, PUTATIVE (AFU_ORTHOLOGUE AFUA_3G12190)-RELATED"/>
    <property type="match status" value="1"/>
</dbReference>
<evidence type="ECO:0000256" key="1">
    <source>
        <dbReference type="ARBA" id="ARBA00022723"/>
    </source>
</evidence>
<gene>
    <name evidence="6" type="ORF">METZ01_LOCUS3770</name>
</gene>
<organism evidence="6">
    <name type="scientific">marine metagenome</name>
    <dbReference type="NCBI Taxonomy" id="408172"/>
    <lineage>
        <taxon>unclassified sequences</taxon>
        <taxon>metagenomes</taxon>
        <taxon>ecological metagenomes</taxon>
    </lineage>
</organism>
<keyword evidence="4" id="KW-0812">Transmembrane</keyword>
<dbReference type="AlphaFoldDB" id="A0A381N8G6"/>
<dbReference type="EMBL" id="UINC01000196">
    <property type="protein sequence ID" value="SUZ50916.1"/>
    <property type="molecule type" value="Genomic_DNA"/>
</dbReference>
<proteinExistence type="predicted"/>
<keyword evidence="1" id="KW-0479">Metal-binding</keyword>
<dbReference type="Gene3D" id="3.30.40.10">
    <property type="entry name" value="Zinc/RING finger domain, C3HC4 (zinc finger)"/>
    <property type="match status" value="1"/>
</dbReference>
<sequence length="115" mass="13736">MFDPPYYYNINYTYFFVIIPIFFFIGFRIGSRLSFTHYDYLSLTDIIINDIDIVDYTVPIENNCDKCIICLETLEISEVCKMKNCIHIFHKKCIKNWLNIKHNCPTCRTSIIKID</sequence>
<dbReference type="InterPro" id="IPR013083">
    <property type="entry name" value="Znf_RING/FYVE/PHD"/>
</dbReference>
<evidence type="ECO:0000313" key="6">
    <source>
        <dbReference type="EMBL" id="SUZ50916.1"/>
    </source>
</evidence>
<evidence type="ECO:0000256" key="2">
    <source>
        <dbReference type="ARBA" id="ARBA00022771"/>
    </source>
</evidence>
<keyword evidence="3" id="KW-0862">Zinc</keyword>
<dbReference type="PROSITE" id="PS50089">
    <property type="entry name" value="ZF_RING_2"/>
    <property type="match status" value="1"/>
</dbReference>
<feature type="transmembrane region" description="Helical" evidence="4">
    <location>
        <begin position="6"/>
        <end position="27"/>
    </location>
</feature>
<dbReference type="InterPro" id="IPR001841">
    <property type="entry name" value="Znf_RING"/>
</dbReference>
<evidence type="ECO:0000259" key="5">
    <source>
        <dbReference type="PROSITE" id="PS50089"/>
    </source>
</evidence>
<evidence type="ECO:0000256" key="4">
    <source>
        <dbReference type="SAM" id="Phobius"/>
    </source>
</evidence>
<protein>
    <recommendedName>
        <fullName evidence="5">RING-type domain-containing protein</fullName>
    </recommendedName>
</protein>
<dbReference type="GO" id="GO:0061630">
    <property type="term" value="F:ubiquitin protein ligase activity"/>
    <property type="evidence" value="ECO:0007669"/>
    <property type="project" value="TreeGrafter"/>
</dbReference>
<evidence type="ECO:0000256" key="3">
    <source>
        <dbReference type="ARBA" id="ARBA00022833"/>
    </source>
</evidence>
<name>A0A381N8G6_9ZZZZ</name>
<keyword evidence="4" id="KW-0472">Membrane</keyword>
<dbReference type="GO" id="GO:0016567">
    <property type="term" value="P:protein ubiquitination"/>
    <property type="evidence" value="ECO:0007669"/>
    <property type="project" value="TreeGrafter"/>
</dbReference>
<dbReference type="PANTHER" id="PTHR45969">
    <property type="entry name" value="RING ZINC FINGER PROTEIN-RELATED"/>
    <property type="match status" value="1"/>
</dbReference>
<accession>A0A381N8G6</accession>
<dbReference type="Pfam" id="PF13639">
    <property type="entry name" value="zf-RING_2"/>
    <property type="match status" value="1"/>
</dbReference>
<dbReference type="SUPFAM" id="SSF57850">
    <property type="entry name" value="RING/U-box"/>
    <property type="match status" value="1"/>
</dbReference>
<reference evidence="6" key="1">
    <citation type="submission" date="2018-05" db="EMBL/GenBank/DDBJ databases">
        <authorList>
            <person name="Lanie J.A."/>
            <person name="Ng W.-L."/>
            <person name="Kazmierczak K.M."/>
            <person name="Andrzejewski T.M."/>
            <person name="Davidsen T.M."/>
            <person name="Wayne K.J."/>
            <person name="Tettelin H."/>
            <person name="Glass J.I."/>
            <person name="Rusch D."/>
            <person name="Podicherti R."/>
            <person name="Tsui H.-C.T."/>
            <person name="Winkler M.E."/>
        </authorList>
    </citation>
    <scope>NUCLEOTIDE SEQUENCE</scope>
</reference>
<keyword evidence="4" id="KW-1133">Transmembrane helix</keyword>
<dbReference type="GO" id="GO:0008270">
    <property type="term" value="F:zinc ion binding"/>
    <property type="evidence" value="ECO:0007669"/>
    <property type="project" value="UniProtKB-KW"/>
</dbReference>